<protein>
    <recommendedName>
        <fullName evidence="11">C4-dicarboxylate ABC transporter</fullName>
    </recommendedName>
</protein>
<feature type="transmembrane region" description="Helical" evidence="8">
    <location>
        <begin position="201"/>
        <end position="223"/>
    </location>
</feature>
<feature type="transmembrane region" description="Helical" evidence="8">
    <location>
        <begin position="27"/>
        <end position="49"/>
    </location>
</feature>
<evidence type="ECO:0008006" key="11">
    <source>
        <dbReference type="Google" id="ProtNLM"/>
    </source>
</evidence>
<feature type="transmembrane region" description="Helical" evidence="8">
    <location>
        <begin position="365"/>
        <end position="386"/>
    </location>
</feature>
<feature type="transmembrane region" description="Helical" evidence="8">
    <location>
        <begin position="455"/>
        <end position="473"/>
    </location>
</feature>
<dbReference type="NCBIfam" id="NF037994">
    <property type="entry name" value="DcuC_1"/>
    <property type="match status" value="1"/>
</dbReference>
<dbReference type="GO" id="GO:0005886">
    <property type="term" value="C:plasma membrane"/>
    <property type="evidence" value="ECO:0007669"/>
    <property type="project" value="UniProtKB-SubCell"/>
</dbReference>
<comment type="subcellular location">
    <subcellularLocation>
        <location evidence="1">Cell membrane</location>
        <topology evidence="1">Multi-pass membrane protein</topology>
    </subcellularLocation>
</comment>
<dbReference type="Proteomes" id="UP000195611">
    <property type="component" value="Unassembled WGS sequence"/>
</dbReference>
<sequence length="474" mass="50649">MIVMYGSAIAAALLVVYMLLKKMDIKITLFATGIVLMFVAMSLGKGIAIEGFESTNFVLLDPLLALVEQFKLTLTNAGFIILVLGGYASYMTYIGANKVTVSALLKPIKKIKSVYILVPIVFIIGNLLSLVIPSASNLAIILLATLFPVLKATGMSTLTIGAIIATSATIVPTPLGGDNVAIATELASHPMFSGLTVSQYVFSYHALVSIPTLLIIAITHYFWQKYLDKKNPTLNGNDELAFEENIDEVEEIKGGKLFKFVYTLLPVLPILLLLVTFFLQSTVGITMSLSVEVVTIFSFIVAILCEMIRYKKIKPALSGTDNFFKGMGNSIDIVALLVAASVFVLGLQSIGLIDELQNIMISLESSGNGFILPLLLVVVTVGIVLISGSGTALFYAMVPLMVPLAAAAGINPIAVTVPMGLAGNLMRAVSPVAAVIMIVSGTIKQEPLDLVKRTSVPMIVGLIFMFILSMVLFV</sequence>
<dbReference type="NCBIfam" id="TIGR00771">
    <property type="entry name" value="DcuC"/>
    <property type="match status" value="1"/>
</dbReference>
<evidence type="ECO:0000256" key="4">
    <source>
        <dbReference type="ARBA" id="ARBA00022475"/>
    </source>
</evidence>
<dbReference type="InterPro" id="IPR018385">
    <property type="entry name" value="C4_dicarb_anaerob_car-like"/>
</dbReference>
<feature type="transmembrane region" description="Helical" evidence="8">
    <location>
        <begin position="333"/>
        <end position="353"/>
    </location>
</feature>
<feature type="transmembrane region" description="Helical" evidence="8">
    <location>
        <begin position="5"/>
        <end position="20"/>
    </location>
</feature>
<dbReference type="PANTHER" id="PTHR42002:SF2">
    <property type="entry name" value="ANAEROBIC C4-DICARBOXYLATE TRANSPORTER DCUC-RELATED"/>
    <property type="match status" value="1"/>
</dbReference>
<dbReference type="PANTHER" id="PTHR42002">
    <property type="entry name" value="ANAEROBIC C4-DICARBOXYLATE TRANSPORTER DCUC-RELATED"/>
    <property type="match status" value="1"/>
</dbReference>
<dbReference type="InterPro" id="IPR004669">
    <property type="entry name" value="C4_dicarb_anaerob_car"/>
</dbReference>
<evidence type="ECO:0000313" key="10">
    <source>
        <dbReference type="Proteomes" id="UP000195611"/>
    </source>
</evidence>
<feature type="transmembrane region" description="Helical" evidence="8">
    <location>
        <begin position="425"/>
        <end position="443"/>
    </location>
</feature>
<keyword evidence="4" id="KW-1003">Cell membrane</keyword>
<keyword evidence="6 8" id="KW-1133">Transmembrane helix</keyword>
<evidence type="ECO:0000256" key="7">
    <source>
        <dbReference type="ARBA" id="ARBA00023136"/>
    </source>
</evidence>
<feature type="transmembrane region" description="Helical" evidence="8">
    <location>
        <begin position="69"/>
        <end position="93"/>
    </location>
</feature>
<feature type="transmembrane region" description="Helical" evidence="8">
    <location>
        <begin position="285"/>
        <end position="305"/>
    </location>
</feature>
<evidence type="ECO:0000256" key="3">
    <source>
        <dbReference type="ARBA" id="ARBA00022448"/>
    </source>
</evidence>
<keyword evidence="5 8" id="KW-0812">Transmembrane</keyword>
<evidence type="ECO:0000256" key="5">
    <source>
        <dbReference type="ARBA" id="ARBA00022692"/>
    </source>
</evidence>
<proteinExistence type="inferred from homology"/>
<comment type="similarity">
    <text evidence="2">Belongs to the DcuC/DcuD transporter (TC 2.A.61) family.</text>
</comment>
<gene>
    <name evidence="9" type="ORF">FM115_09810</name>
</gene>
<reference evidence="9 10" key="1">
    <citation type="submission" date="2017-02" db="EMBL/GenBank/DDBJ databases">
        <authorList>
            <person name="Peterson S.W."/>
        </authorList>
    </citation>
    <scope>NUCLEOTIDE SEQUENCE [LARGE SCALE GENOMIC DNA]</scope>
    <source>
        <strain evidence="9 10">42ea</strain>
    </source>
</reference>
<feature type="transmembrane region" description="Helical" evidence="8">
    <location>
        <begin position="260"/>
        <end position="279"/>
    </location>
</feature>
<dbReference type="Pfam" id="PF03606">
    <property type="entry name" value="DcuC"/>
    <property type="match status" value="1"/>
</dbReference>
<evidence type="ECO:0000256" key="1">
    <source>
        <dbReference type="ARBA" id="ARBA00004651"/>
    </source>
</evidence>
<keyword evidence="7 8" id="KW-0472">Membrane</keyword>
<evidence type="ECO:0000256" key="8">
    <source>
        <dbReference type="SAM" id="Phobius"/>
    </source>
</evidence>
<dbReference type="AlphaFoldDB" id="A0A1R4KFF1"/>
<feature type="transmembrane region" description="Helical" evidence="8">
    <location>
        <begin position="393"/>
        <end position="413"/>
    </location>
</feature>
<keyword evidence="3" id="KW-0813">Transport</keyword>
<accession>A0A1R4KFF1</accession>
<feature type="transmembrane region" description="Helical" evidence="8">
    <location>
        <begin position="114"/>
        <end position="147"/>
    </location>
</feature>
<organism evidence="9 10">
    <name type="scientific">Marinilactibacillus psychrotolerans 42ea</name>
    <dbReference type="NCBI Taxonomy" id="1255609"/>
    <lineage>
        <taxon>Bacteria</taxon>
        <taxon>Bacillati</taxon>
        <taxon>Bacillota</taxon>
        <taxon>Bacilli</taxon>
        <taxon>Lactobacillales</taxon>
        <taxon>Carnobacteriaceae</taxon>
        <taxon>Marinilactibacillus</taxon>
    </lineage>
</organism>
<dbReference type="EMBL" id="FUKW01000136">
    <property type="protein sequence ID" value="SJN43029.1"/>
    <property type="molecule type" value="Genomic_DNA"/>
</dbReference>
<evidence type="ECO:0000256" key="2">
    <source>
        <dbReference type="ARBA" id="ARBA00005275"/>
    </source>
</evidence>
<name>A0A1R4KFF1_9LACT</name>
<dbReference type="RefSeq" id="WP_087059756.1">
    <property type="nucleotide sequence ID" value="NZ_FUKW01000136.1"/>
</dbReference>
<dbReference type="GO" id="GO:0015556">
    <property type="term" value="F:C4-dicarboxylate transmembrane transporter activity"/>
    <property type="evidence" value="ECO:0007669"/>
    <property type="project" value="InterPro"/>
</dbReference>
<evidence type="ECO:0000313" key="9">
    <source>
        <dbReference type="EMBL" id="SJN43029.1"/>
    </source>
</evidence>
<evidence type="ECO:0000256" key="6">
    <source>
        <dbReference type="ARBA" id="ARBA00022989"/>
    </source>
</evidence>